<dbReference type="EMBL" id="UINC01021519">
    <property type="protein sequence ID" value="SVA89229.1"/>
    <property type="molecule type" value="Genomic_DNA"/>
</dbReference>
<evidence type="ECO:0000313" key="7">
    <source>
        <dbReference type="EMBL" id="SVA89229.1"/>
    </source>
</evidence>
<keyword evidence="4" id="KW-0808">Transferase</keyword>
<dbReference type="Pfam" id="PF00334">
    <property type="entry name" value="NDK"/>
    <property type="match status" value="1"/>
</dbReference>
<dbReference type="PANTHER" id="PTHR11349">
    <property type="entry name" value="NUCLEOSIDE DIPHOSPHATE KINASE"/>
    <property type="match status" value="1"/>
</dbReference>
<dbReference type="SUPFAM" id="SSF54919">
    <property type="entry name" value="Nucleoside diphosphate kinase, NDK"/>
    <property type="match status" value="1"/>
</dbReference>
<dbReference type="EC" id="2.7.4.6" evidence="3"/>
<protein>
    <recommendedName>
        <fullName evidence="3">nucleoside-diphosphate kinase</fullName>
        <ecNumber evidence="3">2.7.4.6</ecNumber>
    </recommendedName>
</protein>
<evidence type="ECO:0000256" key="1">
    <source>
        <dbReference type="ARBA" id="ARBA00001946"/>
    </source>
</evidence>
<feature type="domain" description="Nucleoside diphosphate kinase-like" evidence="6">
    <location>
        <begin position="15"/>
        <end position="160"/>
    </location>
</feature>
<reference evidence="7" key="1">
    <citation type="submission" date="2018-05" db="EMBL/GenBank/DDBJ databases">
        <authorList>
            <person name="Lanie J.A."/>
            <person name="Ng W.-L."/>
            <person name="Kazmierczak K.M."/>
            <person name="Andrzejewski T.M."/>
            <person name="Davidsen T.M."/>
            <person name="Wayne K.J."/>
            <person name="Tettelin H."/>
            <person name="Glass J.I."/>
            <person name="Rusch D."/>
            <person name="Podicherti R."/>
            <person name="Tsui H.-C.T."/>
            <person name="Winkler M.E."/>
        </authorList>
    </citation>
    <scope>NUCLEOTIDE SEQUENCE</scope>
</reference>
<dbReference type="InterPro" id="IPR034907">
    <property type="entry name" value="NDK-like_dom"/>
</dbReference>
<dbReference type="SMART" id="SM00562">
    <property type="entry name" value="NDK"/>
    <property type="match status" value="1"/>
</dbReference>
<accession>A0A381ZJ61</accession>
<proteinExistence type="inferred from homology"/>
<evidence type="ECO:0000256" key="4">
    <source>
        <dbReference type="ARBA" id="ARBA00022679"/>
    </source>
</evidence>
<evidence type="ECO:0000256" key="3">
    <source>
        <dbReference type="ARBA" id="ARBA00012966"/>
    </source>
</evidence>
<evidence type="ECO:0000259" key="6">
    <source>
        <dbReference type="SMART" id="SM00562"/>
    </source>
</evidence>
<evidence type="ECO:0000256" key="5">
    <source>
        <dbReference type="ARBA" id="ARBA00022777"/>
    </source>
</evidence>
<dbReference type="Gene3D" id="3.30.70.141">
    <property type="entry name" value="Nucleoside diphosphate kinase-like domain"/>
    <property type="match status" value="1"/>
</dbReference>
<dbReference type="GO" id="GO:0004550">
    <property type="term" value="F:nucleoside diphosphate kinase activity"/>
    <property type="evidence" value="ECO:0007669"/>
    <property type="project" value="UniProtKB-EC"/>
</dbReference>
<name>A0A381ZJ61_9ZZZZ</name>
<comment type="similarity">
    <text evidence="2">Belongs to the NDK family.</text>
</comment>
<dbReference type="PROSITE" id="PS51374">
    <property type="entry name" value="NDPK_LIKE"/>
    <property type="match status" value="1"/>
</dbReference>
<organism evidence="7">
    <name type="scientific">marine metagenome</name>
    <dbReference type="NCBI Taxonomy" id="408172"/>
    <lineage>
        <taxon>unclassified sequences</taxon>
        <taxon>metagenomes</taxon>
        <taxon>ecological metagenomes</taxon>
    </lineage>
</organism>
<keyword evidence="5" id="KW-0418">Kinase</keyword>
<dbReference type="AlphaFoldDB" id="A0A381ZJ61"/>
<comment type="cofactor">
    <cofactor evidence="1">
        <name>Mg(2+)</name>
        <dbReference type="ChEBI" id="CHEBI:18420"/>
    </cofactor>
</comment>
<dbReference type="InterPro" id="IPR036850">
    <property type="entry name" value="NDK-like_dom_sf"/>
</dbReference>
<gene>
    <name evidence="7" type="ORF">METZ01_LOCUS142083</name>
</gene>
<sequence length="275" mass="31264">MSEAWLNTSIEEGVNTRTLVLIKPKGLSYWMKIKEILLTAAPIYRTRLMLVTRDLIREHYEEHSSKPFFNQLTEYFVGKYVLAVELLGAPRKIREIIGPTNPADNEHENTIRGMLGQLVPPDSTLSEFTSGIDNLIHGADSETAATRELKLWFDCPVGPAPTILSLTRHSSRNDAKNSVFTPFINVDFPLEDPKKLLTHVTDFIEALPWLTDWSEAGEKLPKIRVGGPSQIAPIVIDYLHHRTGKLPTICWVYADSDETFELDMKLVKDRARRNR</sequence>
<evidence type="ECO:0000256" key="2">
    <source>
        <dbReference type="ARBA" id="ARBA00008142"/>
    </source>
</evidence>